<reference evidence="1" key="1">
    <citation type="journal article" date="2014" name="Nat. Commun.">
        <title>The tobacco genome sequence and its comparison with those of tomato and potato.</title>
        <authorList>
            <person name="Sierro N."/>
            <person name="Battey J.N."/>
            <person name="Ouadi S."/>
            <person name="Bakaher N."/>
            <person name="Bovet L."/>
            <person name="Willig A."/>
            <person name="Goepfert S."/>
            <person name="Peitsch M.C."/>
            <person name="Ivanov N.V."/>
        </authorList>
    </citation>
    <scope>NUCLEOTIDE SEQUENCE [LARGE SCALE GENOMIC DNA]</scope>
</reference>
<accession>A0AC58UHM9</accession>
<name>A0AC58UHM9_TOBAC</name>
<keyword evidence="1" id="KW-1185">Reference proteome</keyword>
<organism evidence="1 2">
    <name type="scientific">Nicotiana tabacum</name>
    <name type="common">Common tobacco</name>
    <dbReference type="NCBI Taxonomy" id="4097"/>
    <lineage>
        <taxon>Eukaryota</taxon>
        <taxon>Viridiplantae</taxon>
        <taxon>Streptophyta</taxon>
        <taxon>Embryophyta</taxon>
        <taxon>Tracheophyta</taxon>
        <taxon>Spermatophyta</taxon>
        <taxon>Magnoliopsida</taxon>
        <taxon>eudicotyledons</taxon>
        <taxon>Gunneridae</taxon>
        <taxon>Pentapetalae</taxon>
        <taxon>asterids</taxon>
        <taxon>lamiids</taxon>
        <taxon>Solanales</taxon>
        <taxon>Solanaceae</taxon>
        <taxon>Nicotianoideae</taxon>
        <taxon>Nicotianeae</taxon>
        <taxon>Nicotiana</taxon>
    </lineage>
</organism>
<dbReference type="RefSeq" id="XP_075108998.1">
    <property type="nucleotide sequence ID" value="XM_075252897.1"/>
</dbReference>
<proteinExistence type="predicted"/>
<gene>
    <name evidence="2" type="primary">LOC107795603</name>
</gene>
<dbReference type="Proteomes" id="UP000790787">
    <property type="component" value="Chromosome 5"/>
</dbReference>
<protein>
    <submittedName>
        <fullName evidence="2">Uncharacterized protein LOC107795603</fullName>
    </submittedName>
</protein>
<sequence>MSTGEDDNQSTPTVTGFLNQSGVDTSSPLYMHPSNNPGAALVPAPFDGFGYRSWRRGVMRALFVKNKLGFINGECKRPDPDSSKFRLWERCDYMVTSWILNSLTKEIADSFEYVTDAFKLWRELKDRYDQTNGTKLYQIQEEINDLSQGSLDITSYYTKIKKLWEELNTLISKSHCTCNCSCGAKETFSLVIQEERQREIKPSGHLALESSTLNANTIRPGTFRTNYSPNNNHNNRNMPFCDYCKMQNPNYNYNSNNNNSNRFSKGNRTVANAHIATTDTQPAETEKYGSHDNAQNVSLTQEEYSQLVSLLQQFQSAGVGDHGTGANATSEAANFAGMIACTSSIDFGELSCECFKNKADSWIIDSGASNNMTFNRSLLTNIINLPYPLLVILPNCYKVKVTEIGSVTLTSKITLDKAPSMKRPLVIVKVRDGMYILCPSCLKKNNASPAVKDNHILPTIYTYCTCNTQCPSHSTVNIPLYTNKCVSFPIESNSCASVKEQTSFASPSSEFPSIFSHPWAENNVNVLWHNRLGHVPFVKMKKITSIPANFSAKQPFNCTICPMARQERLPFPQKTSTTNRIFELLHVDLWGPYHVPTHDRHKYFITIVDDYSRSTWTHLLSSKSNTIEILKNFMNLVENQFGVTIKSISVSVNKSSKSFIPYPIPFIESLSEQPSENTNVTQTPKILNDQRSVDNTSVSMLPMHVASPSPSGTPRSSPPNDYVHSLPQLKTNFASLNALFSVNHHIASDLLTPDSQTLVRNVFHDREPSSYEEAAIDPAWQDAMTQEFDVLYSNHTWDLVMLPPGKQAIGCRWVYKVKHKADGSIERFKARLVVKGY</sequence>
<evidence type="ECO:0000313" key="1">
    <source>
        <dbReference type="Proteomes" id="UP000790787"/>
    </source>
</evidence>
<evidence type="ECO:0000313" key="2">
    <source>
        <dbReference type="RefSeq" id="XP_075108998.1"/>
    </source>
</evidence>
<reference evidence="2" key="2">
    <citation type="submission" date="2025-08" db="UniProtKB">
        <authorList>
            <consortium name="RefSeq"/>
        </authorList>
    </citation>
    <scope>IDENTIFICATION</scope>
    <source>
        <tissue evidence="2">Leaf</tissue>
    </source>
</reference>